<feature type="coiled-coil region" evidence="1">
    <location>
        <begin position="1"/>
        <end position="35"/>
    </location>
</feature>
<dbReference type="RefSeq" id="WP_366195000.1">
    <property type="nucleotide sequence ID" value="NZ_JBFBVU010000080.1"/>
</dbReference>
<keyword evidence="4" id="KW-1185">Reference proteome</keyword>
<evidence type="ECO:0000256" key="1">
    <source>
        <dbReference type="SAM" id="Coils"/>
    </source>
</evidence>
<accession>A0ABV3LF63</accession>
<dbReference type="EMBL" id="JBFBVU010000080">
    <property type="protein sequence ID" value="MEV8469048.1"/>
    <property type="molecule type" value="Genomic_DNA"/>
</dbReference>
<gene>
    <name evidence="3" type="ORF">AB0T83_20185</name>
</gene>
<protein>
    <submittedName>
        <fullName evidence="3">Transposase</fullName>
    </submittedName>
</protein>
<name>A0ABV3LF63_9RHOB</name>
<dbReference type="Proteomes" id="UP001553161">
    <property type="component" value="Unassembled WGS sequence"/>
</dbReference>
<keyword evidence="1" id="KW-0175">Coiled coil</keyword>
<proteinExistence type="predicted"/>
<dbReference type="InterPro" id="IPR024463">
    <property type="entry name" value="Transposase_TnpC_homeodom"/>
</dbReference>
<feature type="domain" description="Transposase TnpC homeodomain" evidence="2">
    <location>
        <begin position="46"/>
        <end position="85"/>
    </location>
</feature>
<evidence type="ECO:0000313" key="4">
    <source>
        <dbReference type="Proteomes" id="UP001553161"/>
    </source>
</evidence>
<feature type="non-terminal residue" evidence="3">
    <location>
        <position position="85"/>
    </location>
</feature>
<reference evidence="3 4" key="1">
    <citation type="submission" date="2024-07" db="EMBL/GenBank/DDBJ databases">
        <authorList>
            <person name="Kang M."/>
        </authorList>
    </citation>
    <scope>NUCLEOTIDE SEQUENCE [LARGE SCALE GENOMIC DNA]</scope>
    <source>
        <strain evidence="3 4">DFM31</strain>
    </source>
</reference>
<comment type="caution">
    <text evidence="3">The sequence shown here is derived from an EMBL/GenBank/DDBJ whole genome shotgun (WGS) entry which is preliminary data.</text>
</comment>
<organism evidence="3 4">
    <name type="scientific">Meridianimarinicoccus marinus</name>
    <dbReference type="NCBI Taxonomy" id="3231483"/>
    <lineage>
        <taxon>Bacteria</taxon>
        <taxon>Pseudomonadati</taxon>
        <taxon>Pseudomonadota</taxon>
        <taxon>Alphaproteobacteria</taxon>
        <taxon>Rhodobacterales</taxon>
        <taxon>Paracoccaceae</taxon>
        <taxon>Meridianimarinicoccus</taxon>
    </lineage>
</organism>
<evidence type="ECO:0000313" key="3">
    <source>
        <dbReference type="EMBL" id="MEV8469048.1"/>
    </source>
</evidence>
<evidence type="ECO:0000259" key="2">
    <source>
        <dbReference type="Pfam" id="PF13007"/>
    </source>
</evidence>
<sequence>MSEAASELEKLRAALATAERRAAAAEADLAQARAVVSTSEAMIAALKLEIALLKRDKYGRSAERTARLIDQMELQLEELVADAAE</sequence>
<dbReference type="Pfam" id="PF13007">
    <property type="entry name" value="LZ_Tnp_IS66"/>
    <property type="match status" value="1"/>
</dbReference>